<dbReference type="PROSITE" id="PS51257">
    <property type="entry name" value="PROKAR_LIPOPROTEIN"/>
    <property type="match status" value="1"/>
</dbReference>
<name>A0ABW5YGA7_9SPHI</name>
<organism evidence="2 3">
    <name type="scientific">Mucilaginibacter ximonensis</name>
    <dbReference type="NCBI Taxonomy" id="538021"/>
    <lineage>
        <taxon>Bacteria</taxon>
        <taxon>Pseudomonadati</taxon>
        <taxon>Bacteroidota</taxon>
        <taxon>Sphingobacteriia</taxon>
        <taxon>Sphingobacteriales</taxon>
        <taxon>Sphingobacteriaceae</taxon>
        <taxon>Mucilaginibacter</taxon>
    </lineage>
</organism>
<keyword evidence="3" id="KW-1185">Reference proteome</keyword>
<dbReference type="EMBL" id="JBHUPD010000004">
    <property type="protein sequence ID" value="MFD2874331.1"/>
    <property type="molecule type" value="Genomic_DNA"/>
</dbReference>
<reference evidence="3" key="1">
    <citation type="journal article" date="2019" name="Int. J. Syst. Evol. Microbiol.">
        <title>The Global Catalogue of Microorganisms (GCM) 10K type strain sequencing project: providing services to taxonomists for standard genome sequencing and annotation.</title>
        <authorList>
            <consortium name="The Broad Institute Genomics Platform"/>
            <consortium name="The Broad Institute Genome Sequencing Center for Infectious Disease"/>
            <person name="Wu L."/>
            <person name="Ma J."/>
        </authorList>
    </citation>
    <scope>NUCLEOTIDE SEQUENCE [LARGE SCALE GENOMIC DNA]</scope>
    <source>
        <strain evidence="3">KCTC 22437</strain>
    </source>
</reference>
<dbReference type="RefSeq" id="WP_377188804.1">
    <property type="nucleotide sequence ID" value="NZ_JBHUPD010000004.1"/>
</dbReference>
<evidence type="ECO:0000256" key="1">
    <source>
        <dbReference type="SAM" id="SignalP"/>
    </source>
</evidence>
<gene>
    <name evidence="2" type="ORF">ACFS5N_17750</name>
</gene>
<feature type="chain" id="PRO_5046715982" description="SGNH/GDSL hydrolase family protein" evidence="1">
    <location>
        <begin position="22"/>
        <end position="228"/>
    </location>
</feature>
<dbReference type="Gene3D" id="3.40.50.1110">
    <property type="entry name" value="SGNH hydrolase"/>
    <property type="match status" value="1"/>
</dbReference>
<evidence type="ECO:0000313" key="2">
    <source>
        <dbReference type="EMBL" id="MFD2874331.1"/>
    </source>
</evidence>
<comment type="caution">
    <text evidence="2">The sequence shown here is derived from an EMBL/GenBank/DDBJ whole genome shotgun (WGS) entry which is preliminary data.</text>
</comment>
<proteinExistence type="predicted"/>
<dbReference type="Proteomes" id="UP001597557">
    <property type="component" value="Unassembled WGS sequence"/>
</dbReference>
<evidence type="ECO:0008006" key="4">
    <source>
        <dbReference type="Google" id="ProtNLM"/>
    </source>
</evidence>
<dbReference type="SUPFAM" id="SSF52266">
    <property type="entry name" value="SGNH hydrolase"/>
    <property type="match status" value="1"/>
</dbReference>
<evidence type="ECO:0000313" key="3">
    <source>
        <dbReference type="Proteomes" id="UP001597557"/>
    </source>
</evidence>
<sequence length="228" mass="25396">MIKKYCLLFVAWMPLIMSCKKQNNTVSQSTLTFSNVVILGNSITYAPHDNSIGWYGDWGMAATALDLDYAHLLLAKFKVKNPNVQVQIKNIAAFEKDAVNYDLDANLKELKNSKPDLLILRIGENVPAGTDMTVFDERYTALINYFKSANPNIIILSAGSVWADNIDAVMMKHPPYVLLSSMIKTGSNFSFGLWSNPGVELHPSNKGMENIALALWNKISSFTANDRK</sequence>
<protein>
    <recommendedName>
        <fullName evidence="4">SGNH/GDSL hydrolase family protein</fullName>
    </recommendedName>
</protein>
<feature type="signal peptide" evidence="1">
    <location>
        <begin position="1"/>
        <end position="21"/>
    </location>
</feature>
<keyword evidence="1" id="KW-0732">Signal</keyword>
<dbReference type="InterPro" id="IPR036514">
    <property type="entry name" value="SGNH_hydro_sf"/>
</dbReference>
<accession>A0ABW5YGA7</accession>